<keyword evidence="2" id="KW-0233">DNA recombination</keyword>
<organism evidence="4">
    <name type="scientific">marine metagenome</name>
    <dbReference type="NCBI Taxonomy" id="408172"/>
    <lineage>
        <taxon>unclassified sequences</taxon>
        <taxon>metagenomes</taxon>
        <taxon>ecological metagenomes</taxon>
    </lineage>
</organism>
<dbReference type="GO" id="GO:0006310">
    <property type="term" value="P:DNA recombination"/>
    <property type="evidence" value="ECO:0007669"/>
    <property type="project" value="UniProtKB-KW"/>
</dbReference>
<keyword evidence="3" id="KW-1133">Transmembrane helix</keyword>
<keyword evidence="1" id="KW-0175">Coiled coil</keyword>
<gene>
    <name evidence="4" type="ORF">METZ01_LOCUS224766</name>
</gene>
<evidence type="ECO:0000256" key="2">
    <source>
        <dbReference type="ARBA" id="ARBA00023172"/>
    </source>
</evidence>
<dbReference type="Pfam" id="PF02646">
    <property type="entry name" value="RmuC"/>
    <property type="match status" value="1"/>
</dbReference>
<dbReference type="EMBL" id="UINC01054335">
    <property type="protein sequence ID" value="SVB71912.1"/>
    <property type="molecule type" value="Genomic_DNA"/>
</dbReference>
<dbReference type="AlphaFoldDB" id="A0A382GAP4"/>
<sequence length="268" mass="30640">MENFEIASYLLGLISGAFISSLLILIIYLLFIKKDETSSEEYLTDILDKFTGDEGEYLLQILNKTKDQATLVENLEERFDAFSKGLSSIGGQGQLAEINLEKIFENAGLSKQHVLNLNEAIQGTLKRPDFLIRMPKKKTIVIDAKNPFEGFQQLNEAIEKKDESNEKNFGIKFSTNVIDRVIELEDRKYHEELQNIGESTPRHEFMYLPLDNMKVLAEKYYPLLQKAERMPSRYKKLKNGKKAKSLDMLALDKGIHIVTPNTCVQSLV</sequence>
<dbReference type="PANTHER" id="PTHR30563">
    <property type="entry name" value="DNA RECOMBINATION PROTEIN RMUC"/>
    <property type="match status" value="1"/>
</dbReference>
<name>A0A382GAP4_9ZZZZ</name>
<evidence type="ECO:0000256" key="1">
    <source>
        <dbReference type="ARBA" id="ARBA00023054"/>
    </source>
</evidence>
<evidence type="ECO:0000256" key="3">
    <source>
        <dbReference type="SAM" id="Phobius"/>
    </source>
</evidence>
<keyword evidence="3" id="KW-0472">Membrane</keyword>
<reference evidence="4" key="1">
    <citation type="submission" date="2018-05" db="EMBL/GenBank/DDBJ databases">
        <authorList>
            <person name="Lanie J.A."/>
            <person name="Ng W.-L."/>
            <person name="Kazmierczak K.M."/>
            <person name="Andrzejewski T.M."/>
            <person name="Davidsen T.M."/>
            <person name="Wayne K.J."/>
            <person name="Tettelin H."/>
            <person name="Glass J.I."/>
            <person name="Rusch D."/>
            <person name="Podicherti R."/>
            <person name="Tsui H.-C.T."/>
            <person name="Winkler M.E."/>
        </authorList>
    </citation>
    <scope>NUCLEOTIDE SEQUENCE</scope>
</reference>
<accession>A0A382GAP4</accession>
<keyword evidence="3" id="KW-0812">Transmembrane</keyword>
<dbReference type="PANTHER" id="PTHR30563:SF0">
    <property type="entry name" value="DNA RECOMBINATION PROTEIN RMUC"/>
    <property type="match status" value="1"/>
</dbReference>
<proteinExistence type="predicted"/>
<protein>
    <submittedName>
        <fullName evidence="4">Uncharacterized protein</fullName>
    </submittedName>
</protein>
<feature type="transmembrane region" description="Helical" evidence="3">
    <location>
        <begin position="6"/>
        <end position="31"/>
    </location>
</feature>
<evidence type="ECO:0000313" key="4">
    <source>
        <dbReference type="EMBL" id="SVB71912.1"/>
    </source>
</evidence>
<dbReference type="InterPro" id="IPR003798">
    <property type="entry name" value="DNA_recombination_RmuC"/>
</dbReference>